<dbReference type="PRINTS" id="PR00959">
    <property type="entry name" value="MEVGALKINASE"/>
</dbReference>
<protein>
    <submittedName>
        <fullName evidence="9">Galactokinase galactose-binding signature domain-containing protein</fullName>
    </submittedName>
</protein>
<reference evidence="9" key="1">
    <citation type="submission" date="2022-01" db="EMBL/GenBank/DDBJ databases">
        <title>Genome Sequence Resource for Two Populations of Ditylenchus destructor, the Migratory Endoparasitic Phytonematode.</title>
        <authorList>
            <person name="Zhang H."/>
            <person name="Lin R."/>
            <person name="Xie B."/>
        </authorList>
    </citation>
    <scope>NUCLEOTIDE SEQUENCE</scope>
    <source>
        <strain evidence="9">BazhouSP</strain>
    </source>
</reference>
<dbReference type="PANTHER" id="PTHR10457:SF7">
    <property type="entry name" value="GALACTOKINASE-RELATED"/>
    <property type="match status" value="1"/>
</dbReference>
<organism evidence="9 10">
    <name type="scientific">Ditylenchus destructor</name>
    <dbReference type="NCBI Taxonomy" id="166010"/>
    <lineage>
        <taxon>Eukaryota</taxon>
        <taxon>Metazoa</taxon>
        <taxon>Ecdysozoa</taxon>
        <taxon>Nematoda</taxon>
        <taxon>Chromadorea</taxon>
        <taxon>Rhabditida</taxon>
        <taxon>Tylenchina</taxon>
        <taxon>Tylenchomorpha</taxon>
        <taxon>Sphaerularioidea</taxon>
        <taxon>Anguinidae</taxon>
        <taxon>Anguininae</taxon>
        <taxon>Ditylenchus</taxon>
    </lineage>
</organism>
<dbReference type="Proteomes" id="UP001201812">
    <property type="component" value="Unassembled WGS sequence"/>
</dbReference>
<evidence type="ECO:0000259" key="6">
    <source>
        <dbReference type="Pfam" id="PF00288"/>
    </source>
</evidence>
<gene>
    <name evidence="9" type="ORF">DdX_09110</name>
</gene>
<feature type="domain" description="Galactokinase N-terminal" evidence="8">
    <location>
        <begin position="9"/>
        <end position="57"/>
    </location>
</feature>
<comment type="similarity">
    <text evidence="1">Belongs to the GHMP kinase family. GalK subfamily.</text>
</comment>
<dbReference type="SUPFAM" id="SSF55060">
    <property type="entry name" value="GHMP Kinase, C-terminal domain"/>
    <property type="match status" value="1"/>
</dbReference>
<dbReference type="InterPro" id="IPR036554">
    <property type="entry name" value="GHMP_kinase_C_sf"/>
</dbReference>
<evidence type="ECO:0000259" key="8">
    <source>
        <dbReference type="Pfam" id="PF10509"/>
    </source>
</evidence>
<dbReference type="Gene3D" id="3.30.70.3170">
    <property type="match status" value="1"/>
</dbReference>
<dbReference type="EMBL" id="JAKKPZ010000015">
    <property type="protein sequence ID" value="KAI1713590.1"/>
    <property type="molecule type" value="Genomic_DNA"/>
</dbReference>
<dbReference type="Gene3D" id="1.20.1440.340">
    <property type="match status" value="1"/>
</dbReference>
<accession>A0AAD4N0P1</accession>
<dbReference type="GO" id="GO:0006012">
    <property type="term" value="P:galactose metabolic process"/>
    <property type="evidence" value="ECO:0007669"/>
    <property type="project" value="InterPro"/>
</dbReference>
<dbReference type="PRINTS" id="PR00473">
    <property type="entry name" value="GALCTOKINASE"/>
</dbReference>
<evidence type="ECO:0000256" key="2">
    <source>
        <dbReference type="ARBA" id="ARBA00022679"/>
    </source>
</evidence>
<dbReference type="PROSITE" id="PS00106">
    <property type="entry name" value="GALACTOKINASE"/>
    <property type="match status" value="1"/>
</dbReference>
<evidence type="ECO:0000256" key="3">
    <source>
        <dbReference type="ARBA" id="ARBA00022741"/>
    </source>
</evidence>
<dbReference type="Gene3D" id="3.30.230.10">
    <property type="match status" value="1"/>
</dbReference>
<evidence type="ECO:0000313" key="9">
    <source>
        <dbReference type="EMBL" id="KAI1713590.1"/>
    </source>
</evidence>
<name>A0AAD4N0P1_9BILA</name>
<dbReference type="GO" id="GO:0004335">
    <property type="term" value="F:galactokinase activity"/>
    <property type="evidence" value="ECO:0007669"/>
    <property type="project" value="InterPro"/>
</dbReference>
<keyword evidence="2" id="KW-0808">Transferase</keyword>
<dbReference type="AlphaFoldDB" id="A0AAD4N0P1"/>
<dbReference type="InterPro" id="IPR006206">
    <property type="entry name" value="Mevalonate/galactokinase"/>
</dbReference>
<evidence type="ECO:0000313" key="10">
    <source>
        <dbReference type="Proteomes" id="UP001201812"/>
    </source>
</evidence>
<dbReference type="InterPro" id="IPR006203">
    <property type="entry name" value="GHMP_knse_ATP-bd_CS"/>
</dbReference>
<dbReference type="InterPro" id="IPR014721">
    <property type="entry name" value="Ribsml_uS5_D2-typ_fold_subgr"/>
</dbReference>
<dbReference type="GO" id="GO:0005829">
    <property type="term" value="C:cytosol"/>
    <property type="evidence" value="ECO:0007669"/>
    <property type="project" value="TreeGrafter"/>
</dbReference>
<dbReference type="PIRSF" id="PIRSF000530">
    <property type="entry name" value="Galactokinase"/>
    <property type="match status" value="1"/>
</dbReference>
<dbReference type="InterPro" id="IPR019741">
    <property type="entry name" value="Galactokinase_CS"/>
</dbReference>
<dbReference type="InterPro" id="IPR013750">
    <property type="entry name" value="GHMP_kinase_C_dom"/>
</dbReference>
<evidence type="ECO:0000256" key="4">
    <source>
        <dbReference type="ARBA" id="ARBA00022777"/>
    </source>
</evidence>
<dbReference type="InterPro" id="IPR019539">
    <property type="entry name" value="GalKase_N"/>
</dbReference>
<proteinExistence type="inferred from homology"/>
<dbReference type="Pfam" id="PF10509">
    <property type="entry name" value="GalKase_gal_bdg"/>
    <property type="match status" value="1"/>
</dbReference>
<sequence>MSRERVEAFFRERFQSSSEWIVRCPGRVNIIGEHIDYSGYSVLPMAIEESLFIAIGKSQSPDKEQKLHFVNTNATRYESATCSVTDVALAAKLASSPPKWYQYFIAGWHGALKKIFSLSPDENMTVDHLDKIYGLNIAVDSSIPVSAGLSSSSAMVSAATLATLVVQSNDKTDDAFKAAQVDKTELAEIATLTERYVGLEGGGMDQACECLANAGSALRIDFNPLVATPIQLPKRALFAVLHSGVEMNKAATTYYNQRVVECRIAAQILCKKGGKLRGEWSSVRTLKQAAALFGFENEPHEMIKYVEQFLTKQDNSPHTRNEVCKALEIDEQDLMKHSLNSNTQQMTEFWLVKRARHVFTESSRVLEFESVCRQEKNDEDQVLKQIATLMNQSHESCRSDFECSCPELDTTVEKCLKAGCLGARLTGAGWGGCVVALVDANTKEKLMAAEEKLGVLFWSEPSQGIEAFRCPS</sequence>
<dbReference type="GO" id="GO:0005524">
    <property type="term" value="F:ATP binding"/>
    <property type="evidence" value="ECO:0007669"/>
    <property type="project" value="UniProtKB-KW"/>
</dbReference>
<dbReference type="PROSITE" id="PS00627">
    <property type="entry name" value="GHMP_KINASES_ATP"/>
    <property type="match status" value="1"/>
</dbReference>
<dbReference type="Pfam" id="PF08544">
    <property type="entry name" value="GHMP_kinases_C"/>
    <property type="match status" value="1"/>
</dbReference>
<evidence type="ECO:0000259" key="7">
    <source>
        <dbReference type="Pfam" id="PF08544"/>
    </source>
</evidence>
<dbReference type="InterPro" id="IPR000705">
    <property type="entry name" value="Galactokinase"/>
</dbReference>
<keyword evidence="4" id="KW-0418">Kinase</keyword>
<dbReference type="PANTHER" id="PTHR10457">
    <property type="entry name" value="MEVALONATE KINASE/GALACTOKINASE"/>
    <property type="match status" value="1"/>
</dbReference>
<comment type="caution">
    <text evidence="9">The sequence shown here is derived from an EMBL/GenBank/DDBJ whole genome shotgun (WGS) entry which is preliminary data.</text>
</comment>
<dbReference type="NCBIfam" id="TIGR00131">
    <property type="entry name" value="gal_kin"/>
    <property type="match status" value="1"/>
</dbReference>
<keyword evidence="10" id="KW-1185">Reference proteome</keyword>
<dbReference type="InterPro" id="IPR006204">
    <property type="entry name" value="GHMP_kinase_N_dom"/>
</dbReference>
<dbReference type="InterPro" id="IPR020568">
    <property type="entry name" value="Ribosomal_Su5_D2-typ_SF"/>
</dbReference>
<dbReference type="Pfam" id="PF00288">
    <property type="entry name" value="GHMP_kinases_N"/>
    <property type="match status" value="1"/>
</dbReference>
<keyword evidence="5" id="KW-0067">ATP-binding</keyword>
<keyword evidence="3" id="KW-0547">Nucleotide-binding</keyword>
<evidence type="ECO:0000256" key="5">
    <source>
        <dbReference type="ARBA" id="ARBA00022840"/>
    </source>
</evidence>
<feature type="domain" description="GHMP kinase C-terminal" evidence="7">
    <location>
        <begin position="383"/>
        <end position="446"/>
    </location>
</feature>
<feature type="domain" description="GHMP kinase N-terminal" evidence="6">
    <location>
        <begin position="130"/>
        <end position="209"/>
    </location>
</feature>
<dbReference type="SUPFAM" id="SSF54211">
    <property type="entry name" value="Ribosomal protein S5 domain 2-like"/>
    <property type="match status" value="1"/>
</dbReference>
<evidence type="ECO:0000256" key="1">
    <source>
        <dbReference type="ARBA" id="ARBA00006566"/>
    </source>
</evidence>